<gene>
    <name evidence="1" type="ORF">DXB87_10865</name>
</gene>
<protein>
    <submittedName>
        <fullName evidence="1">Uncharacterized protein</fullName>
    </submittedName>
</protein>
<organism evidence="1 2">
    <name type="scientific">Phocaeicola plebeius</name>
    <dbReference type="NCBI Taxonomy" id="310297"/>
    <lineage>
        <taxon>Bacteria</taxon>
        <taxon>Pseudomonadati</taxon>
        <taxon>Bacteroidota</taxon>
        <taxon>Bacteroidia</taxon>
        <taxon>Bacteroidales</taxon>
        <taxon>Bacteroidaceae</taxon>
        <taxon>Phocaeicola</taxon>
    </lineage>
</organism>
<name>A0A3E4Z780_9BACT</name>
<sequence>MKAIEIYETNDGSRFDKKAEAIKYEELCDKCNSINLKLGILARDLESNEYIQHDPEVIKNTFREFMGIVADSIPDYSSMAIECGNGERHMSHIYRVISDYNIICLSNLMFRFYCIDFKNGKEFQQPYFTSHQEKVTVRVKLDNCENFSPTCATCNSYGDGKCTNFGKEVKTENSCKYYQSDVIEYTCQQCGRKYEITDSDAGNREKFCCKACENGY</sequence>
<dbReference type="AlphaFoldDB" id="A0A3E4Z780"/>
<dbReference type="RefSeq" id="WP_117702188.1">
    <property type="nucleotide sequence ID" value="NZ_QSTW01000013.1"/>
</dbReference>
<reference evidence="1 2" key="1">
    <citation type="submission" date="2018-08" db="EMBL/GenBank/DDBJ databases">
        <title>A genome reference for cultivated species of the human gut microbiota.</title>
        <authorList>
            <person name="Zou Y."/>
            <person name="Xue W."/>
            <person name="Luo G."/>
        </authorList>
    </citation>
    <scope>NUCLEOTIDE SEQUENCE [LARGE SCALE GENOMIC DNA]</scope>
    <source>
        <strain evidence="1 2">OM06-2</strain>
    </source>
</reference>
<comment type="caution">
    <text evidence="1">The sequence shown here is derived from an EMBL/GenBank/DDBJ whole genome shotgun (WGS) entry which is preliminary data.</text>
</comment>
<accession>A0A3E4Z780</accession>
<dbReference type="Proteomes" id="UP000260814">
    <property type="component" value="Unassembled WGS sequence"/>
</dbReference>
<evidence type="ECO:0000313" key="2">
    <source>
        <dbReference type="Proteomes" id="UP000260814"/>
    </source>
</evidence>
<proteinExistence type="predicted"/>
<dbReference type="EMBL" id="QSTW01000013">
    <property type="protein sequence ID" value="RGM90394.1"/>
    <property type="molecule type" value="Genomic_DNA"/>
</dbReference>
<evidence type="ECO:0000313" key="1">
    <source>
        <dbReference type="EMBL" id="RGM90394.1"/>
    </source>
</evidence>